<gene>
    <name evidence="2" type="ORF">SAMN02910417_01515</name>
</gene>
<dbReference type="SUPFAM" id="SSF52266">
    <property type="entry name" value="SGNH hydrolase"/>
    <property type="match status" value="1"/>
</dbReference>
<keyword evidence="3" id="KW-1185">Reference proteome</keyword>
<dbReference type="InterPro" id="IPR013830">
    <property type="entry name" value="SGNH_hydro"/>
</dbReference>
<dbReference type="InterPro" id="IPR036514">
    <property type="entry name" value="SGNH_hydro_sf"/>
</dbReference>
<dbReference type="STRING" id="1732.SAMN02910417_01515"/>
<dbReference type="Pfam" id="PF13472">
    <property type="entry name" value="Lipase_GDSL_2"/>
    <property type="match status" value="1"/>
</dbReference>
<dbReference type="EMBL" id="FMXR01000010">
    <property type="protein sequence ID" value="SDB20006.1"/>
    <property type="molecule type" value="Genomic_DNA"/>
</dbReference>
<proteinExistence type="predicted"/>
<name>A0A1G6BHD1_EUBOX</name>
<sequence>MKNILCYGDSNTYGYNPLNGMRFSKKTRWTALLQSNLQDFCDLIEEGCNGRTTVFSDPKEPWKNGYDYLRPCLNSHKPLDMVIFMLGTNDLKKQFNATAIDVARGMEKLVEETISFTKEKQGYVPKIILMAPPIIGTGIKTSAFNYSFDESAIERSKELPALYEQIAEQYGCIFVNAAAYVRSSRQDSVHMMPSEHEILANKLSRLIRLIDF</sequence>
<protein>
    <submittedName>
        <fullName evidence="2">Lysophospholipase L1</fullName>
    </submittedName>
</protein>
<evidence type="ECO:0000259" key="1">
    <source>
        <dbReference type="Pfam" id="PF13472"/>
    </source>
</evidence>
<feature type="domain" description="SGNH hydrolase-type esterase" evidence="1">
    <location>
        <begin position="6"/>
        <end position="191"/>
    </location>
</feature>
<dbReference type="Proteomes" id="UP000199228">
    <property type="component" value="Unassembled WGS sequence"/>
</dbReference>
<dbReference type="AlphaFoldDB" id="A0A1G6BHD1"/>
<reference evidence="2 3" key="1">
    <citation type="submission" date="2016-10" db="EMBL/GenBank/DDBJ databases">
        <authorList>
            <person name="de Groot N.N."/>
        </authorList>
    </citation>
    <scope>NUCLEOTIDE SEQUENCE [LARGE SCALE GENOMIC DNA]</scope>
    <source>
        <strain evidence="2 3">DSM 3217</strain>
    </source>
</reference>
<evidence type="ECO:0000313" key="2">
    <source>
        <dbReference type="EMBL" id="SDB20006.1"/>
    </source>
</evidence>
<organism evidence="2 3">
    <name type="scientific">Eubacterium oxidoreducens</name>
    <dbReference type="NCBI Taxonomy" id="1732"/>
    <lineage>
        <taxon>Bacteria</taxon>
        <taxon>Bacillati</taxon>
        <taxon>Bacillota</taxon>
        <taxon>Clostridia</taxon>
        <taxon>Eubacteriales</taxon>
        <taxon>Eubacteriaceae</taxon>
        <taxon>Eubacterium</taxon>
    </lineage>
</organism>
<evidence type="ECO:0000313" key="3">
    <source>
        <dbReference type="Proteomes" id="UP000199228"/>
    </source>
</evidence>
<dbReference type="Gene3D" id="3.40.50.1110">
    <property type="entry name" value="SGNH hydrolase"/>
    <property type="match status" value="1"/>
</dbReference>
<dbReference type="RefSeq" id="WP_090173757.1">
    <property type="nucleotide sequence ID" value="NZ_FMXR01000010.1"/>
</dbReference>
<dbReference type="OrthoDB" id="164654at2"/>
<accession>A0A1G6BHD1</accession>